<accession>A0ABT1HSZ5</accession>
<proteinExistence type="predicted"/>
<sequence>MIVPTDPGRIGGGSALVARLRRRWHAASMLSGWTFGGDWAAPQVDEVCLAVVARLPLAGPLAALGRARARAGVGLRETLVDLAALHAVLVDRGEAEPAVADPDGVPAKWVRLVAEGWADTLDERTAAGGVTDALTGLVTPAYLRTRLRELYLAGAADGRPVDRTHALVAVALDVSALSGLAGWARLVAMTLVGEVLRAVFDEGETHAILRPSVGVVLALRNARLTDRLVMTRDLLAQRLAADPELGSGDLVRVWWEPLPATHAEACAVLDQLGR</sequence>
<evidence type="ECO:0000313" key="1">
    <source>
        <dbReference type="EMBL" id="MCP2258639.1"/>
    </source>
</evidence>
<dbReference type="Proteomes" id="UP001205311">
    <property type="component" value="Unassembled WGS sequence"/>
</dbReference>
<keyword evidence="2" id="KW-1185">Reference proteome</keyword>
<name>A0ABT1HSZ5_STRSD</name>
<protein>
    <recommendedName>
        <fullName evidence="3">GGDEF domain-containing protein</fullName>
    </recommendedName>
</protein>
<gene>
    <name evidence="1" type="ORF">LX15_002337</name>
</gene>
<dbReference type="RefSeq" id="WP_253669563.1">
    <property type="nucleotide sequence ID" value="NZ_JAMTCP010000010.1"/>
</dbReference>
<dbReference type="EMBL" id="JAMTCP010000010">
    <property type="protein sequence ID" value="MCP2258639.1"/>
    <property type="molecule type" value="Genomic_DNA"/>
</dbReference>
<evidence type="ECO:0000313" key="2">
    <source>
        <dbReference type="Proteomes" id="UP001205311"/>
    </source>
</evidence>
<reference evidence="1 2" key="1">
    <citation type="submission" date="2022-06" db="EMBL/GenBank/DDBJ databases">
        <title>Genomic Encyclopedia of Archaeal and Bacterial Type Strains, Phase II (KMG-II): from individual species to whole genera.</title>
        <authorList>
            <person name="Goeker M."/>
        </authorList>
    </citation>
    <scope>NUCLEOTIDE SEQUENCE [LARGE SCALE GENOMIC DNA]</scope>
    <source>
        <strain evidence="1 2">DSM 40477</strain>
    </source>
</reference>
<organism evidence="1 2">
    <name type="scientific">Streptoalloteichus tenebrarius (strain ATCC 17920 / DSM 40477 / JCM 4838 / CBS 697.72 / NBRC 16177 / NCIMB 11028 / NRRL B-12390 / A12253. 1 / ISP 5477)</name>
    <name type="common">Streptomyces tenebrarius</name>
    <dbReference type="NCBI Taxonomy" id="1933"/>
    <lineage>
        <taxon>Bacteria</taxon>
        <taxon>Bacillati</taxon>
        <taxon>Actinomycetota</taxon>
        <taxon>Actinomycetes</taxon>
        <taxon>Pseudonocardiales</taxon>
        <taxon>Pseudonocardiaceae</taxon>
        <taxon>Streptoalloteichus</taxon>
    </lineage>
</organism>
<evidence type="ECO:0008006" key="3">
    <source>
        <dbReference type="Google" id="ProtNLM"/>
    </source>
</evidence>
<comment type="caution">
    <text evidence="1">The sequence shown here is derived from an EMBL/GenBank/DDBJ whole genome shotgun (WGS) entry which is preliminary data.</text>
</comment>